<evidence type="ECO:0000313" key="1">
    <source>
        <dbReference type="EMBL" id="DAD80364.1"/>
    </source>
</evidence>
<dbReference type="EMBL" id="BK014883">
    <property type="protein sequence ID" value="DAD80364.1"/>
    <property type="molecule type" value="Genomic_DNA"/>
</dbReference>
<name>A0A8S5MDQ7_9CAUD</name>
<reference evidence="1" key="1">
    <citation type="journal article" date="2021" name="Proc. Natl. Acad. Sci. U.S.A.">
        <title>A Catalog of Tens of Thousands of Viruses from Human Metagenomes Reveals Hidden Associations with Chronic Diseases.</title>
        <authorList>
            <person name="Tisza M.J."/>
            <person name="Buck C.B."/>
        </authorList>
    </citation>
    <scope>NUCLEOTIDE SEQUENCE</scope>
    <source>
        <strain evidence="1">CtX581</strain>
    </source>
</reference>
<organism evidence="1">
    <name type="scientific">Siphoviridae sp. ctX581</name>
    <dbReference type="NCBI Taxonomy" id="2826365"/>
    <lineage>
        <taxon>Viruses</taxon>
        <taxon>Duplodnaviria</taxon>
        <taxon>Heunggongvirae</taxon>
        <taxon>Uroviricota</taxon>
        <taxon>Caudoviricetes</taxon>
    </lineage>
</organism>
<accession>A0A8S5MDQ7</accession>
<protein>
    <submittedName>
        <fullName evidence="1">Uncharacterized protein</fullName>
    </submittedName>
</protein>
<sequence length="168" mass="19715">MQKLIEEYNYLDLKNVNGFKVYKFNPKKQGGAVVNNVLKNLTGLNLKTANIEQIQEKAQEKGLYIRLVYKYDSKAWGPGYDLVSTEEDYKENYNNIVYLIVNNAIDPLDPWQFDDDEAAIKTLDKLFYHDFKTLYRLKLGKWLDSHTFNVQKEVISLSKEEAENWGEF</sequence>
<proteinExistence type="predicted"/>